<dbReference type="PANTHER" id="PTHR44169:SF6">
    <property type="entry name" value="NADPH-DEPENDENT 1-ACYLDIHYDROXYACETONE PHOSPHATE REDUCTASE"/>
    <property type="match status" value="1"/>
</dbReference>
<evidence type="ECO:0000256" key="3">
    <source>
        <dbReference type="ARBA" id="ARBA00023002"/>
    </source>
</evidence>
<dbReference type="PRINTS" id="PR00080">
    <property type="entry name" value="SDRFAMILY"/>
</dbReference>
<dbReference type="GO" id="GO:0006654">
    <property type="term" value="P:phosphatidic acid biosynthetic process"/>
    <property type="evidence" value="ECO:0007669"/>
    <property type="project" value="TreeGrafter"/>
</dbReference>
<organism evidence="5 6">
    <name type="scientific">Mycena pura</name>
    <dbReference type="NCBI Taxonomy" id="153505"/>
    <lineage>
        <taxon>Eukaryota</taxon>
        <taxon>Fungi</taxon>
        <taxon>Dikarya</taxon>
        <taxon>Basidiomycota</taxon>
        <taxon>Agaricomycotina</taxon>
        <taxon>Agaricomycetes</taxon>
        <taxon>Agaricomycetidae</taxon>
        <taxon>Agaricales</taxon>
        <taxon>Marasmiineae</taxon>
        <taxon>Mycenaceae</taxon>
        <taxon>Mycena</taxon>
    </lineage>
</organism>
<dbReference type="GO" id="GO:0000140">
    <property type="term" value="F:acylglycerone-phosphate reductase (NADP+) activity"/>
    <property type="evidence" value="ECO:0007669"/>
    <property type="project" value="TreeGrafter"/>
</dbReference>
<dbReference type="GO" id="GO:0005783">
    <property type="term" value="C:endoplasmic reticulum"/>
    <property type="evidence" value="ECO:0007669"/>
    <property type="project" value="TreeGrafter"/>
</dbReference>
<proteinExistence type="inferred from homology"/>
<keyword evidence="3" id="KW-0560">Oxidoreductase</keyword>
<dbReference type="AlphaFoldDB" id="A0AAD6YIC9"/>
<dbReference type="Pfam" id="PF00106">
    <property type="entry name" value="adh_short"/>
    <property type="match status" value="1"/>
</dbReference>
<evidence type="ECO:0000313" key="6">
    <source>
        <dbReference type="Proteomes" id="UP001219525"/>
    </source>
</evidence>
<evidence type="ECO:0000313" key="5">
    <source>
        <dbReference type="EMBL" id="KAJ7222195.1"/>
    </source>
</evidence>
<dbReference type="Proteomes" id="UP001219525">
    <property type="component" value="Unassembled WGS sequence"/>
</dbReference>
<dbReference type="GO" id="GO:0004806">
    <property type="term" value="F:triacylglycerol lipase activity"/>
    <property type="evidence" value="ECO:0007669"/>
    <property type="project" value="TreeGrafter"/>
</dbReference>
<dbReference type="InterPro" id="IPR036291">
    <property type="entry name" value="NAD(P)-bd_dom_sf"/>
</dbReference>
<dbReference type="CDD" id="cd05374">
    <property type="entry name" value="17beta-HSD-like_SDR_c"/>
    <property type="match status" value="1"/>
</dbReference>
<dbReference type="EMBL" id="JARJCW010000007">
    <property type="protein sequence ID" value="KAJ7222195.1"/>
    <property type="molecule type" value="Genomic_DNA"/>
</dbReference>
<dbReference type="PROSITE" id="PS00061">
    <property type="entry name" value="ADH_SHORT"/>
    <property type="match status" value="1"/>
</dbReference>
<evidence type="ECO:0000256" key="2">
    <source>
        <dbReference type="ARBA" id="ARBA00022857"/>
    </source>
</evidence>
<keyword evidence="6" id="KW-1185">Reference proteome</keyword>
<dbReference type="GO" id="GO:0005811">
    <property type="term" value="C:lipid droplet"/>
    <property type="evidence" value="ECO:0007669"/>
    <property type="project" value="TreeGrafter"/>
</dbReference>
<keyword evidence="2" id="KW-0521">NADP</keyword>
<dbReference type="InterPro" id="IPR020904">
    <property type="entry name" value="Sc_DH/Rdtase_CS"/>
</dbReference>
<evidence type="ECO:0000256" key="4">
    <source>
        <dbReference type="RuleBase" id="RU000363"/>
    </source>
</evidence>
<reference evidence="5" key="1">
    <citation type="submission" date="2023-03" db="EMBL/GenBank/DDBJ databases">
        <title>Massive genome expansion in bonnet fungi (Mycena s.s.) driven by repeated elements and novel gene families across ecological guilds.</title>
        <authorList>
            <consortium name="Lawrence Berkeley National Laboratory"/>
            <person name="Harder C.B."/>
            <person name="Miyauchi S."/>
            <person name="Viragh M."/>
            <person name="Kuo A."/>
            <person name="Thoen E."/>
            <person name="Andreopoulos B."/>
            <person name="Lu D."/>
            <person name="Skrede I."/>
            <person name="Drula E."/>
            <person name="Henrissat B."/>
            <person name="Morin E."/>
            <person name="Kohler A."/>
            <person name="Barry K."/>
            <person name="LaButti K."/>
            <person name="Morin E."/>
            <person name="Salamov A."/>
            <person name="Lipzen A."/>
            <person name="Mereny Z."/>
            <person name="Hegedus B."/>
            <person name="Baldrian P."/>
            <person name="Stursova M."/>
            <person name="Weitz H."/>
            <person name="Taylor A."/>
            <person name="Grigoriev I.V."/>
            <person name="Nagy L.G."/>
            <person name="Martin F."/>
            <person name="Kauserud H."/>
        </authorList>
    </citation>
    <scope>NUCLEOTIDE SEQUENCE</scope>
    <source>
        <strain evidence="5">9144</strain>
    </source>
</reference>
<dbReference type="SUPFAM" id="SSF51735">
    <property type="entry name" value="NAD(P)-binding Rossmann-fold domains"/>
    <property type="match status" value="1"/>
</dbReference>
<comment type="caution">
    <text evidence="5">The sequence shown here is derived from an EMBL/GenBank/DDBJ whole genome shotgun (WGS) entry which is preliminary data.</text>
</comment>
<evidence type="ECO:0000256" key="1">
    <source>
        <dbReference type="ARBA" id="ARBA00006484"/>
    </source>
</evidence>
<accession>A0AAD6YIC9</accession>
<dbReference type="PANTHER" id="PTHR44169">
    <property type="entry name" value="NADPH-DEPENDENT 1-ACYLDIHYDROXYACETONE PHOSPHATE REDUCTASE"/>
    <property type="match status" value="1"/>
</dbReference>
<comment type="similarity">
    <text evidence="1 4">Belongs to the short-chain dehydrogenases/reductases (SDR) family.</text>
</comment>
<gene>
    <name evidence="5" type="ORF">GGX14DRAFT_694487</name>
</gene>
<dbReference type="GO" id="GO:0019433">
    <property type="term" value="P:triglyceride catabolic process"/>
    <property type="evidence" value="ECO:0007669"/>
    <property type="project" value="TreeGrafter"/>
</dbReference>
<dbReference type="Gene3D" id="3.40.50.720">
    <property type="entry name" value="NAD(P)-binding Rossmann-like Domain"/>
    <property type="match status" value="1"/>
</dbReference>
<dbReference type="PRINTS" id="PR00081">
    <property type="entry name" value="GDHRDH"/>
</dbReference>
<name>A0AAD6YIC9_9AGAR</name>
<protein>
    <submittedName>
        <fullName evidence="5">NAD(P)-binding protein</fullName>
    </submittedName>
</protein>
<sequence>MKRTVLITGCGPGGIGFELAKEFQAKGVSSIHVARHANLISLDWRGAGLRVFASARRPEALAELAAAGLETVVLDVAQAASVRAAREHVASMTGGTLDILVNNAGMSYSVPATDVNMDEVHDLFEANLFGVMRMVQEFSPLLIASGDGRIVNIGSIAGVMPYPFGSAYNASKAALHAYGNTLRLELAPFNVQVTTILTGGVKSRIARTPRLIQPSSIYAPIAEHFAKHRAARSQVGAMPTDAYARTVVAQTLRRRVKAWVWTGNFSFVCWFIDTFLGRTGFDWLFSRAFGLTKLKSMILKDKLKKDV</sequence>
<dbReference type="InterPro" id="IPR002347">
    <property type="entry name" value="SDR_fam"/>
</dbReference>